<dbReference type="PANTHER" id="PTHR12862:SF0">
    <property type="entry name" value="N-ACETYL-D-GLUCOSAMINE KINASE"/>
    <property type="match status" value="1"/>
</dbReference>
<organism evidence="1 2">
    <name type="scientific">Neolewinella antarctica</name>
    <dbReference type="NCBI Taxonomy" id="442734"/>
    <lineage>
        <taxon>Bacteria</taxon>
        <taxon>Pseudomonadati</taxon>
        <taxon>Bacteroidota</taxon>
        <taxon>Saprospiria</taxon>
        <taxon>Saprospirales</taxon>
        <taxon>Lewinellaceae</taxon>
        <taxon>Neolewinella</taxon>
    </lineage>
</organism>
<proteinExistence type="predicted"/>
<dbReference type="Proteomes" id="UP000770785">
    <property type="component" value="Unassembled WGS sequence"/>
</dbReference>
<dbReference type="SUPFAM" id="SSF53067">
    <property type="entry name" value="Actin-like ATPase domain"/>
    <property type="match status" value="2"/>
</dbReference>
<comment type="caution">
    <text evidence="1">The sequence shown here is derived from an EMBL/GenBank/DDBJ whole genome shotgun (WGS) entry which is preliminary data.</text>
</comment>
<sequence length="282" mass="31567">MLLIADAGSTKADWAWLAKDGETSFAHTKGYNPVVHPKELLHGELDLLVGDLLPGLQPKEVHYYGAGCWDYKRKIPIREAIQAHYPNAEVKVMHDLLGAARASCGTQPGIACILGTGSNTCLYDGEDVVDNVTNLGYMLGDEGSGSHLGKAFLRAYFYRELDTDMHDAFEEHTQLDKSTILDNVYGSDIANTYLASFTRFMGEHLDNPIIQKIVFASFGEFLDRHVRKYKGHLDVPVHYIGSVAYHFKDILRAAMAERNLRMGTFVHKPIEALANFHRRDLK</sequence>
<dbReference type="Gene3D" id="1.10.720.160">
    <property type="match status" value="1"/>
</dbReference>
<dbReference type="InterPro" id="IPR043129">
    <property type="entry name" value="ATPase_NBD"/>
</dbReference>
<dbReference type="InterPro" id="IPR039758">
    <property type="entry name" value="NAGK-like"/>
</dbReference>
<name>A0ABX0X9L4_9BACT</name>
<keyword evidence="2" id="KW-1185">Reference proteome</keyword>
<protein>
    <submittedName>
        <fullName evidence="1">N-acetylglucosamine kinase-like BadF-type ATPase</fullName>
    </submittedName>
</protein>
<dbReference type="CDD" id="cd24079">
    <property type="entry name" value="ASKHA_NBD_PG1100-like"/>
    <property type="match status" value="1"/>
</dbReference>
<reference evidence="1 2" key="1">
    <citation type="submission" date="2020-03" db="EMBL/GenBank/DDBJ databases">
        <title>Genomic Encyclopedia of Type Strains, Phase IV (KMG-IV): sequencing the most valuable type-strain genomes for metagenomic binning, comparative biology and taxonomic classification.</title>
        <authorList>
            <person name="Goeker M."/>
        </authorList>
    </citation>
    <scope>NUCLEOTIDE SEQUENCE [LARGE SCALE GENOMIC DNA]</scope>
    <source>
        <strain evidence="1 2">DSM 105096</strain>
    </source>
</reference>
<accession>A0ABX0X9L4</accession>
<dbReference type="Gene3D" id="3.30.420.40">
    <property type="match status" value="2"/>
</dbReference>
<gene>
    <name evidence="1" type="ORF">GGR27_000984</name>
</gene>
<dbReference type="EMBL" id="JAATJH010000001">
    <property type="protein sequence ID" value="NJC25503.1"/>
    <property type="molecule type" value="Genomic_DNA"/>
</dbReference>
<evidence type="ECO:0000313" key="2">
    <source>
        <dbReference type="Proteomes" id="UP000770785"/>
    </source>
</evidence>
<dbReference type="RefSeq" id="WP_168036251.1">
    <property type="nucleotide sequence ID" value="NZ_JAATJH010000001.1"/>
</dbReference>
<dbReference type="PANTHER" id="PTHR12862">
    <property type="entry name" value="BADF TYPE ATPASE DOMAIN-CONTAINING PROTEIN"/>
    <property type="match status" value="1"/>
</dbReference>
<evidence type="ECO:0000313" key="1">
    <source>
        <dbReference type="EMBL" id="NJC25503.1"/>
    </source>
</evidence>